<evidence type="ECO:0000256" key="1">
    <source>
        <dbReference type="ARBA" id="ARBA00009437"/>
    </source>
</evidence>
<dbReference type="RefSeq" id="WP_316025657.1">
    <property type="nucleotide sequence ID" value="NZ_JAWDIO010000002.1"/>
</dbReference>
<dbReference type="Pfam" id="PF00126">
    <property type="entry name" value="HTH_1"/>
    <property type="match status" value="1"/>
</dbReference>
<dbReference type="EMBL" id="JAWDIO010000002">
    <property type="protein sequence ID" value="MDU0354029.1"/>
    <property type="molecule type" value="Genomic_DNA"/>
</dbReference>
<comment type="caution">
    <text evidence="6">The sequence shown here is derived from an EMBL/GenBank/DDBJ whole genome shotgun (WGS) entry which is preliminary data.</text>
</comment>
<reference evidence="6 7" key="1">
    <citation type="submission" date="2023-10" db="EMBL/GenBank/DDBJ databases">
        <title>Glaciecola aquimarina strain GGW-M5 nov., isolated from a coastal seawater.</title>
        <authorList>
            <person name="Bayburt H."/>
            <person name="Kim J.M."/>
            <person name="Choi B.J."/>
            <person name="Jeon C.O."/>
        </authorList>
    </citation>
    <scope>NUCLEOTIDE SEQUENCE [LARGE SCALE GENOMIC DNA]</scope>
    <source>
        <strain evidence="6 7">KCTC 32108</strain>
    </source>
</reference>
<feature type="domain" description="HTH lysR-type" evidence="5">
    <location>
        <begin position="7"/>
        <end position="64"/>
    </location>
</feature>
<evidence type="ECO:0000259" key="5">
    <source>
        <dbReference type="PROSITE" id="PS50931"/>
    </source>
</evidence>
<dbReference type="InterPro" id="IPR036390">
    <property type="entry name" value="WH_DNA-bd_sf"/>
</dbReference>
<dbReference type="SUPFAM" id="SSF46785">
    <property type="entry name" value="Winged helix' DNA-binding domain"/>
    <property type="match status" value="1"/>
</dbReference>
<evidence type="ECO:0000256" key="3">
    <source>
        <dbReference type="ARBA" id="ARBA00023125"/>
    </source>
</evidence>
<dbReference type="Proteomes" id="UP001247805">
    <property type="component" value="Unassembled WGS sequence"/>
</dbReference>
<dbReference type="InterPro" id="IPR050389">
    <property type="entry name" value="LysR-type_TF"/>
</dbReference>
<evidence type="ECO:0000313" key="6">
    <source>
        <dbReference type="EMBL" id="MDU0354029.1"/>
    </source>
</evidence>
<name>A0ABU3SVI0_9ALTE</name>
<gene>
    <name evidence="6" type="ORF">RS130_08860</name>
</gene>
<keyword evidence="2" id="KW-0805">Transcription regulation</keyword>
<evidence type="ECO:0000256" key="2">
    <source>
        <dbReference type="ARBA" id="ARBA00023015"/>
    </source>
</evidence>
<dbReference type="SUPFAM" id="SSF53850">
    <property type="entry name" value="Periplasmic binding protein-like II"/>
    <property type="match status" value="1"/>
</dbReference>
<dbReference type="InterPro" id="IPR000847">
    <property type="entry name" value="LysR_HTH_N"/>
</dbReference>
<dbReference type="PANTHER" id="PTHR30118:SF15">
    <property type="entry name" value="TRANSCRIPTIONAL REGULATORY PROTEIN"/>
    <property type="match status" value="1"/>
</dbReference>
<evidence type="ECO:0000313" key="7">
    <source>
        <dbReference type="Proteomes" id="UP001247805"/>
    </source>
</evidence>
<dbReference type="Pfam" id="PF03466">
    <property type="entry name" value="LysR_substrate"/>
    <property type="match status" value="1"/>
</dbReference>
<dbReference type="PANTHER" id="PTHR30118">
    <property type="entry name" value="HTH-TYPE TRANSCRIPTIONAL REGULATOR LEUO-RELATED"/>
    <property type="match status" value="1"/>
</dbReference>
<proteinExistence type="inferred from homology"/>
<dbReference type="Gene3D" id="3.40.190.10">
    <property type="entry name" value="Periplasmic binding protein-like II"/>
    <property type="match status" value="2"/>
</dbReference>
<dbReference type="InterPro" id="IPR036388">
    <property type="entry name" value="WH-like_DNA-bd_sf"/>
</dbReference>
<evidence type="ECO:0000256" key="4">
    <source>
        <dbReference type="ARBA" id="ARBA00023163"/>
    </source>
</evidence>
<dbReference type="PROSITE" id="PS50931">
    <property type="entry name" value="HTH_LYSR"/>
    <property type="match status" value="1"/>
</dbReference>
<comment type="similarity">
    <text evidence="1">Belongs to the LysR transcriptional regulatory family.</text>
</comment>
<dbReference type="Gene3D" id="1.10.10.10">
    <property type="entry name" value="Winged helix-like DNA-binding domain superfamily/Winged helix DNA-binding domain"/>
    <property type="match status" value="1"/>
</dbReference>
<dbReference type="InterPro" id="IPR005119">
    <property type="entry name" value="LysR_subst-bd"/>
</dbReference>
<sequence length="315" mass="35763">MSRIDRLDIKQLRVFQALIREHNASKAASQLGLTQQAVSEQLKKLRDVFEDRLFLRKTNGFVPTPFAESISYDIDKVLRDFELLLSPKVFDPKTVKGTYVIAATDYAQQVVLPELIATLREQSPSLKIIVRDFEIDKLHDLMESGKVNLAIAFPDYIPDSYPIIKLFEEYHVCVTSNHSTISKVNTSLEEVAAHPSIIASPSRPNFKGSIDDWFKQFGLERNVMVSAPCFSVVPMYLEATDSIAFLPAKAIEGLDLSIIDLEHSPEPFDVIAAWHPRYSDDLIHKWVVDKLKKLYFQLPLMAQPSPSYFNSTPCF</sequence>
<dbReference type="PRINTS" id="PR00039">
    <property type="entry name" value="HTHLYSR"/>
</dbReference>
<keyword evidence="3" id="KW-0238">DNA-binding</keyword>
<organism evidence="6 7">
    <name type="scientific">Paraglaciecola aquimarina</name>
    <dbReference type="NCBI Taxonomy" id="1235557"/>
    <lineage>
        <taxon>Bacteria</taxon>
        <taxon>Pseudomonadati</taxon>
        <taxon>Pseudomonadota</taxon>
        <taxon>Gammaproteobacteria</taxon>
        <taxon>Alteromonadales</taxon>
        <taxon>Alteromonadaceae</taxon>
        <taxon>Paraglaciecola</taxon>
    </lineage>
</organism>
<keyword evidence="4" id="KW-0804">Transcription</keyword>
<accession>A0ABU3SVI0</accession>
<keyword evidence="7" id="KW-1185">Reference proteome</keyword>
<protein>
    <submittedName>
        <fullName evidence="6">LysR family transcriptional regulator</fullName>
    </submittedName>
</protein>